<evidence type="ECO:0000313" key="5">
    <source>
        <dbReference type="Proteomes" id="UP000018227"/>
    </source>
</evidence>
<sequence length="422" mass="47592">MYNDFTKILEVFMKSKLVTKCVAVLCTMAILSACGQNKASVSSQKTEKTKIRFASWDVAEDIDVQQKLVDEFNSQHNDIEVVLEAYGKDFDTKISAGMGSKDAPDVMYMWNYPAYSNGLEPLDSYIEKEGEDFKKNYYSALWDYNSIGNKIYGMPVGFTTHALFYNKDLFEKAGVSLPTENYTWDDLRAAAKTITEKTEAKGFAFQMKPDPYDFEMYLWSNNSAYCDDKGKMSGKINSPESEAVFKMFQDMAKEEIAAVTEGNGTDEFRAGQVAMYIYGSWSINSLNEDKMNYGITKLPSFGTGSSVSILSSSGVAMSKDSKNKEAAWEFMKFWTGEKANKARIGLELPVLETVIQSEKIMEDQTYAPFYKMLEQSSGHTPASFIMENWSEVSENLSLSFEEMFNPSSYADVKETLEQAVKQ</sequence>
<keyword evidence="2" id="KW-0813">Transport</keyword>
<dbReference type="GO" id="GO:0055052">
    <property type="term" value="C:ATP-binding cassette (ABC) transporter complex, substrate-binding subunit-containing"/>
    <property type="evidence" value="ECO:0007669"/>
    <property type="project" value="TreeGrafter"/>
</dbReference>
<evidence type="ECO:0000256" key="3">
    <source>
        <dbReference type="ARBA" id="ARBA00022729"/>
    </source>
</evidence>
<protein>
    <submittedName>
        <fullName evidence="4">ABC transporter, solute-binding protein</fullName>
    </submittedName>
</protein>
<dbReference type="GO" id="GO:0042956">
    <property type="term" value="P:maltodextrin transmembrane transport"/>
    <property type="evidence" value="ECO:0007669"/>
    <property type="project" value="TreeGrafter"/>
</dbReference>
<dbReference type="STRING" id="592026.GCWU0000282_000745"/>
<evidence type="ECO:0000256" key="1">
    <source>
        <dbReference type="ARBA" id="ARBA00008520"/>
    </source>
</evidence>
<comment type="caution">
    <text evidence="4">The sequence shown here is derived from an EMBL/GenBank/DDBJ whole genome shotgun (WGS) entry which is preliminary data.</text>
</comment>
<dbReference type="Pfam" id="PF01547">
    <property type="entry name" value="SBP_bac_1"/>
    <property type="match status" value="1"/>
</dbReference>
<dbReference type="PANTHER" id="PTHR30061:SF50">
    <property type="entry name" value="MALTOSE_MALTODEXTRIN-BINDING PERIPLASMIC PROTEIN"/>
    <property type="match status" value="1"/>
</dbReference>
<reference evidence="4 5" key="1">
    <citation type="submission" date="2013-06" db="EMBL/GenBank/DDBJ databases">
        <authorList>
            <person name="Weinstock G."/>
            <person name="Sodergren E."/>
            <person name="Clifton S."/>
            <person name="Fulton L."/>
            <person name="Fulton B."/>
            <person name="Courtney L."/>
            <person name="Fronick C."/>
            <person name="Harrison M."/>
            <person name="Strong C."/>
            <person name="Farmer C."/>
            <person name="Delahaunty K."/>
            <person name="Markovic C."/>
            <person name="Hall O."/>
            <person name="Minx P."/>
            <person name="Tomlinson C."/>
            <person name="Mitreva M."/>
            <person name="Nelson J."/>
            <person name="Hou S."/>
            <person name="Wollam A."/>
            <person name="Pepin K.H."/>
            <person name="Johnson M."/>
            <person name="Bhonagiri V."/>
            <person name="Nash W.E."/>
            <person name="Warren W."/>
            <person name="Chinwalla A."/>
            <person name="Mardis E.R."/>
            <person name="Wilson R.K."/>
        </authorList>
    </citation>
    <scope>NUCLEOTIDE SEQUENCE [LARGE SCALE GENOMIC DNA]</scope>
    <source>
        <strain evidence="4 5">ATCC 51271</strain>
    </source>
</reference>
<dbReference type="Proteomes" id="UP000018227">
    <property type="component" value="Unassembled WGS sequence"/>
</dbReference>
<comment type="similarity">
    <text evidence="1">Belongs to the bacterial solute-binding protein 1 family.</text>
</comment>
<dbReference type="Gene3D" id="3.40.190.10">
    <property type="entry name" value="Periplasmic binding protein-like II"/>
    <property type="match status" value="1"/>
</dbReference>
<dbReference type="PANTHER" id="PTHR30061">
    <property type="entry name" value="MALTOSE-BINDING PERIPLASMIC PROTEIN"/>
    <property type="match status" value="1"/>
</dbReference>
<proteinExistence type="inferred from homology"/>
<name>V2ZAR2_9FIRM</name>
<dbReference type="GO" id="GO:0015768">
    <property type="term" value="P:maltose transport"/>
    <property type="evidence" value="ECO:0007669"/>
    <property type="project" value="TreeGrafter"/>
</dbReference>
<gene>
    <name evidence="4" type="ORF">GCWU0000282_000745</name>
</gene>
<dbReference type="CDD" id="cd13585">
    <property type="entry name" value="PBP2_TMBP_like"/>
    <property type="match status" value="1"/>
</dbReference>
<dbReference type="InterPro" id="IPR006059">
    <property type="entry name" value="SBP"/>
</dbReference>
<dbReference type="AlphaFoldDB" id="V2ZAR2"/>
<evidence type="ECO:0000313" key="4">
    <source>
        <dbReference type="EMBL" id="ESL04025.1"/>
    </source>
</evidence>
<accession>V2ZAR2</accession>
<dbReference type="HOGENOM" id="CLU_031285_10_5_9"/>
<organism evidence="4 5">
    <name type="scientific">Catonella morbi ATCC 51271</name>
    <dbReference type="NCBI Taxonomy" id="592026"/>
    <lineage>
        <taxon>Bacteria</taxon>
        <taxon>Bacillati</taxon>
        <taxon>Bacillota</taxon>
        <taxon>Clostridia</taxon>
        <taxon>Lachnospirales</taxon>
        <taxon>Lachnospiraceae</taxon>
        <taxon>Catonella</taxon>
    </lineage>
</organism>
<keyword evidence="5" id="KW-1185">Reference proteome</keyword>
<dbReference type="EMBL" id="ACIL03000006">
    <property type="protein sequence ID" value="ESL04025.1"/>
    <property type="molecule type" value="Genomic_DNA"/>
</dbReference>
<dbReference type="SUPFAM" id="SSF53850">
    <property type="entry name" value="Periplasmic binding protein-like II"/>
    <property type="match status" value="1"/>
</dbReference>
<dbReference type="GO" id="GO:1901982">
    <property type="term" value="F:maltose binding"/>
    <property type="evidence" value="ECO:0007669"/>
    <property type="project" value="TreeGrafter"/>
</dbReference>
<evidence type="ECO:0000256" key="2">
    <source>
        <dbReference type="ARBA" id="ARBA00022448"/>
    </source>
</evidence>
<dbReference type="eggNOG" id="COG1653">
    <property type="taxonomic scope" value="Bacteria"/>
</dbReference>
<dbReference type="PROSITE" id="PS51257">
    <property type="entry name" value="PROKAR_LIPOPROTEIN"/>
    <property type="match status" value="1"/>
</dbReference>
<keyword evidence="3" id="KW-0732">Signal</keyword>